<evidence type="ECO:0000313" key="1">
    <source>
        <dbReference type="EMBL" id="EYC03772.1"/>
    </source>
</evidence>
<accession>A0A016TM79</accession>
<sequence length="107" mass="12163">MKNSATDISLFRHSARARKAIRTDQTTCAKYERDILLGMVGHQRFSKLKEDKVGLNDTNHFDQIEFRREELGSASCESYGLDGRHTSQSYLITGVNLHSHRSSHLSP</sequence>
<dbReference type="Proteomes" id="UP000024635">
    <property type="component" value="Unassembled WGS sequence"/>
</dbReference>
<dbReference type="EMBL" id="JARK01001427">
    <property type="protein sequence ID" value="EYC03772.1"/>
    <property type="molecule type" value="Genomic_DNA"/>
</dbReference>
<evidence type="ECO:0000313" key="2">
    <source>
        <dbReference type="Proteomes" id="UP000024635"/>
    </source>
</evidence>
<name>A0A016TM79_9BILA</name>
<protein>
    <submittedName>
        <fullName evidence="1">Uncharacterized protein</fullName>
    </submittedName>
</protein>
<organism evidence="1 2">
    <name type="scientific">Ancylostoma ceylanicum</name>
    <dbReference type="NCBI Taxonomy" id="53326"/>
    <lineage>
        <taxon>Eukaryota</taxon>
        <taxon>Metazoa</taxon>
        <taxon>Ecdysozoa</taxon>
        <taxon>Nematoda</taxon>
        <taxon>Chromadorea</taxon>
        <taxon>Rhabditida</taxon>
        <taxon>Rhabditina</taxon>
        <taxon>Rhabditomorpha</taxon>
        <taxon>Strongyloidea</taxon>
        <taxon>Ancylostomatidae</taxon>
        <taxon>Ancylostomatinae</taxon>
        <taxon>Ancylostoma</taxon>
    </lineage>
</organism>
<gene>
    <name evidence="1" type="primary">Acey_s0091.g2416</name>
    <name evidence="1" type="ORF">Y032_0091g2416</name>
</gene>
<proteinExistence type="predicted"/>
<keyword evidence="2" id="KW-1185">Reference proteome</keyword>
<dbReference type="AlphaFoldDB" id="A0A016TM79"/>
<reference evidence="2" key="1">
    <citation type="journal article" date="2015" name="Nat. Genet.">
        <title>The genome and transcriptome of the zoonotic hookworm Ancylostoma ceylanicum identify infection-specific gene families.</title>
        <authorList>
            <person name="Schwarz E.M."/>
            <person name="Hu Y."/>
            <person name="Antoshechkin I."/>
            <person name="Miller M.M."/>
            <person name="Sternberg P.W."/>
            <person name="Aroian R.V."/>
        </authorList>
    </citation>
    <scope>NUCLEOTIDE SEQUENCE</scope>
    <source>
        <strain evidence="2">HY135</strain>
    </source>
</reference>
<comment type="caution">
    <text evidence="1">The sequence shown here is derived from an EMBL/GenBank/DDBJ whole genome shotgun (WGS) entry which is preliminary data.</text>
</comment>